<dbReference type="EMBL" id="LQQO01000034">
    <property type="protein sequence ID" value="KZE11648.1"/>
    <property type="molecule type" value="Genomic_DNA"/>
</dbReference>
<keyword evidence="2" id="KW-1185">Reference proteome</keyword>
<accession>A0ABR5YAA8</accession>
<organism evidence="1 2">
    <name type="scientific">Sphingomonas hankookensis</name>
    <dbReference type="NCBI Taxonomy" id="563996"/>
    <lineage>
        <taxon>Bacteria</taxon>
        <taxon>Pseudomonadati</taxon>
        <taxon>Pseudomonadota</taxon>
        <taxon>Alphaproteobacteria</taxon>
        <taxon>Sphingomonadales</taxon>
        <taxon>Sphingomonadaceae</taxon>
        <taxon>Sphingomonas</taxon>
    </lineage>
</organism>
<proteinExistence type="predicted"/>
<evidence type="ECO:0000313" key="2">
    <source>
        <dbReference type="Proteomes" id="UP000076609"/>
    </source>
</evidence>
<dbReference type="InterPro" id="IPR045425">
    <property type="entry name" value="DUF6508"/>
</dbReference>
<dbReference type="RefSeq" id="WP_066692422.1">
    <property type="nucleotide sequence ID" value="NZ_CP117025.1"/>
</dbReference>
<reference evidence="2" key="1">
    <citation type="submission" date="2016-01" db="EMBL/GenBank/DDBJ databases">
        <title>Draft genome of Chromobacterium sp. F49.</title>
        <authorList>
            <person name="Hong K.W."/>
        </authorList>
    </citation>
    <scope>NUCLEOTIDE SEQUENCE [LARGE SCALE GENOMIC DNA]</scope>
    <source>
        <strain evidence="2">CN3</strain>
    </source>
</reference>
<gene>
    <name evidence="1" type="ORF">AVT10_05265</name>
</gene>
<dbReference type="Proteomes" id="UP000076609">
    <property type="component" value="Unassembled WGS sequence"/>
</dbReference>
<dbReference type="Pfam" id="PF20118">
    <property type="entry name" value="DUF6508"/>
    <property type="match status" value="1"/>
</dbReference>
<sequence length="138" mass="14665">MVDRLPPPDPVPLAPFAAVFADPGFAFGSWGGGGSTDGVVEMPYFQLSAEAGAFVQAAYAAHWVRPDIDWSTFAGSEAYRSLRDDPARVAMADTDLLARMLTMLIRGDRFSEGLLAAAFADGTLPAIARRMAVLAEQA</sequence>
<comment type="caution">
    <text evidence="1">The sequence shown here is derived from an EMBL/GenBank/DDBJ whole genome shotgun (WGS) entry which is preliminary data.</text>
</comment>
<protein>
    <submittedName>
        <fullName evidence="1">Uncharacterized protein</fullName>
    </submittedName>
</protein>
<evidence type="ECO:0000313" key="1">
    <source>
        <dbReference type="EMBL" id="KZE11648.1"/>
    </source>
</evidence>
<name>A0ABR5YAA8_9SPHN</name>